<protein>
    <recommendedName>
        <fullName evidence="6">Transport permease protein</fullName>
    </recommendedName>
</protein>
<sequence>MRTNLPHRLLLLARHNTTLRLRDPGHLISYLVMPMVLMLVFSPLYKSALPRGGEAQAVIGMLVMFSVLSLSVVGTALLTERTWRTWNRLRATPVSIVEMLIGKVLPVFVLLVAQQMILIIFGSQVADMPVTGSPALILAAVCVWSFTLLAIGVALASIVRSHGELAAICDVGALTVSALGGALAPIAMMPAWAQTIAPISPGYWAVTMLKAAVAGQPDTVTQAALILTAVGVVAGVLACVRISRGLKEPQG</sequence>
<dbReference type="PROSITE" id="PS51012">
    <property type="entry name" value="ABC_TM2"/>
    <property type="match status" value="1"/>
</dbReference>
<feature type="transmembrane region" description="Helical" evidence="6">
    <location>
        <begin position="135"/>
        <end position="159"/>
    </location>
</feature>
<dbReference type="AlphaFoldDB" id="A0A399FWS8"/>
<dbReference type="OrthoDB" id="4526018at2"/>
<dbReference type="InterPro" id="IPR047817">
    <property type="entry name" value="ABC2_TM_bact-type"/>
</dbReference>
<keyword evidence="4 6" id="KW-0472">Membrane</keyword>
<keyword evidence="2 6" id="KW-0812">Transmembrane</keyword>
<dbReference type="GO" id="GO:0046677">
    <property type="term" value="P:response to antibiotic"/>
    <property type="evidence" value="ECO:0007669"/>
    <property type="project" value="UniProtKB-KW"/>
</dbReference>
<evidence type="ECO:0000256" key="6">
    <source>
        <dbReference type="RuleBase" id="RU361157"/>
    </source>
</evidence>
<dbReference type="InterPro" id="IPR000412">
    <property type="entry name" value="ABC_2_transport"/>
</dbReference>
<keyword evidence="6" id="KW-1003">Cell membrane</keyword>
<feature type="transmembrane region" description="Helical" evidence="6">
    <location>
        <begin position="171"/>
        <end position="193"/>
    </location>
</feature>
<dbReference type="GO" id="GO:0043190">
    <property type="term" value="C:ATP-binding cassette (ABC) transporter complex"/>
    <property type="evidence" value="ECO:0007669"/>
    <property type="project" value="InterPro"/>
</dbReference>
<proteinExistence type="inferred from homology"/>
<dbReference type="PANTHER" id="PTHR43229">
    <property type="entry name" value="NODULATION PROTEIN J"/>
    <property type="match status" value="1"/>
</dbReference>
<name>A0A399FWS8_9ACTN</name>
<feature type="transmembrane region" description="Helical" evidence="6">
    <location>
        <begin position="100"/>
        <end position="123"/>
    </location>
</feature>
<evidence type="ECO:0000256" key="5">
    <source>
        <dbReference type="ARBA" id="ARBA00023251"/>
    </source>
</evidence>
<feature type="transmembrane region" description="Helical" evidence="6">
    <location>
        <begin position="57"/>
        <end position="79"/>
    </location>
</feature>
<dbReference type="GO" id="GO:0140359">
    <property type="term" value="F:ABC-type transporter activity"/>
    <property type="evidence" value="ECO:0007669"/>
    <property type="project" value="InterPro"/>
</dbReference>
<dbReference type="PANTHER" id="PTHR43229:SF2">
    <property type="entry name" value="NODULATION PROTEIN J"/>
    <property type="match status" value="1"/>
</dbReference>
<evidence type="ECO:0000256" key="1">
    <source>
        <dbReference type="ARBA" id="ARBA00004141"/>
    </source>
</evidence>
<dbReference type="Pfam" id="PF01061">
    <property type="entry name" value="ABC2_membrane"/>
    <property type="match status" value="1"/>
</dbReference>
<dbReference type="PIRSF" id="PIRSF006648">
    <property type="entry name" value="DrrB"/>
    <property type="match status" value="1"/>
</dbReference>
<reference evidence="7" key="1">
    <citation type="submission" date="2020-10" db="EMBL/GenBank/DDBJ databases">
        <title>De novo genome project of the cellulose decomposer Thermobifida halotolerans type strain.</title>
        <authorList>
            <person name="Nagy I."/>
            <person name="Horvath B."/>
            <person name="Kukolya J."/>
            <person name="Nagy I."/>
            <person name="Orsini M."/>
        </authorList>
    </citation>
    <scope>NUCLEOTIDE SEQUENCE</scope>
    <source>
        <strain evidence="7">DSM 44931</strain>
    </source>
</reference>
<comment type="similarity">
    <text evidence="6">Belongs to the ABC-2 integral membrane protein family.</text>
</comment>
<dbReference type="KEGG" id="thao:NI17_009505"/>
<accession>A0A399FWS8</accession>
<dbReference type="EMBL" id="CP063196">
    <property type="protein sequence ID" value="UOE21332.1"/>
    <property type="molecule type" value="Genomic_DNA"/>
</dbReference>
<feature type="transmembrane region" description="Helical" evidence="6">
    <location>
        <begin position="220"/>
        <end position="240"/>
    </location>
</feature>
<dbReference type="InterPro" id="IPR051784">
    <property type="entry name" value="Nod_factor_ABC_transporter"/>
</dbReference>
<evidence type="ECO:0000256" key="3">
    <source>
        <dbReference type="ARBA" id="ARBA00022989"/>
    </source>
</evidence>
<keyword evidence="8" id="KW-1185">Reference proteome</keyword>
<evidence type="ECO:0000313" key="7">
    <source>
        <dbReference type="EMBL" id="UOE21332.1"/>
    </source>
</evidence>
<keyword evidence="6" id="KW-0813">Transport</keyword>
<organism evidence="7 8">
    <name type="scientific">Thermobifida halotolerans</name>
    <dbReference type="NCBI Taxonomy" id="483545"/>
    <lineage>
        <taxon>Bacteria</taxon>
        <taxon>Bacillati</taxon>
        <taxon>Actinomycetota</taxon>
        <taxon>Actinomycetes</taxon>
        <taxon>Streptosporangiales</taxon>
        <taxon>Nocardiopsidaceae</taxon>
        <taxon>Thermobifida</taxon>
    </lineage>
</organism>
<keyword evidence="3 6" id="KW-1133">Transmembrane helix</keyword>
<evidence type="ECO:0000256" key="2">
    <source>
        <dbReference type="ARBA" id="ARBA00022692"/>
    </source>
</evidence>
<dbReference type="RefSeq" id="WP_068694031.1">
    <property type="nucleotide sequence ID" value="NZ_CP063196.1"/>
</dbReference>
<gene>
    <name evidence="7" type="ORF">NI17_009505</name>
</gene>
<feature type="transmembrane region" description="Helical" evidence="6">
    <location>
        <begin position="27"/>
        <end position="45"/>
    </location>
</feature>
<keyword evidence="5" id="KW-0046">Antibiotic resistance</keyword>
<comment type="subcellular location">
    <subcellularLocation>
        <location evidence="6">Cell membrane</location>
        <topology evidence="6">Multi-pass membrane protein</topology>
    </subcellularLocation>
    <subcellularLocation>
        <location evidence="1">Membrane</location>
        <topology evidence="1">Multi-pass membrane protein</topology>
    </subcellularLocation>
</comment>
<evidence type="ECO:0000256" key="4">
    <source>
        <dbReference type="ARBA" id="ARBA00023136"/>
    </source>
</evidence>
<evidence type="ECO:0000313" key="8">
    <source>
        <dbReference type="Proteomes" id="UP000265719"/>
    </source>
</evidence>
<dbReference type="InterPro" id="IPR013525">
    <property type="entry name" value="ABC2_TM"/>
</dbReference>
<dbReference type="Proteomes" id="UP000265719">
    <property type="component" value="Chromosome"/>
</dbReference>